<dbReference type="PANTHER" id="PTHR43775">
    <property type="entry name" value="FATTY ACID SYNTHASE"/>
    <property type="match status" value="1"/>
</dbReference>
<dbReference type="HOGENOM" id="CLU_000022_16_6_3"/>
<gene>
    <name evidence="7" type="ordered locus">PCC8801_3025</name>
</gene>
<proteinExistence type="predicted"/>
<dbReference type="InterPro" id="IPR050091">
    <property type="entry name" value="PKS_NRPS_Biosynth_Enz"/>
</dbReference>
<dbReference type="Gene3D" id="3.40.47.10">
    <property type="match status" value="1"/>
</dbReference>
<evidence type="ECO:0000259" key="5">
    <source>
        <dbReference type="PROSITE" id="PS50075"/>
    </source>
</evidence>
<dbReference type="EMBL" id="CP001287">
    <property type="protein sequence ID" value="ACK67009.1"/>
    <property type="molecule type" value="Genomic_DNA"/>
</dbReference>
<dbReference type="InterPro" id="IPR016036">
    <property type="entry name" value="Malonyl_transacylase_ACP-bd"/>
</dbReference>
<dbReference type="OrthoDB" id="499075at2"/>
<dbReference type="GO" id="GO:0006633">
    <property type="term" value="P:fatty acid biosynthetic process"/>
    <property type="evidence" value="ECO:0007669"/>
    <property type="project" value="InterPro"/>
</dbReference>
<evidence type="ECO:0000313" key="7">
    <source>
        <dbReference type="EMBL" id="ACK67009.1"/>
    </source>
</evidence>
<dbReference type="InterPro" id="IPR020841">
    <property type="entry name" value="PKS_Beta-ketoAc_synthase_dom"/>
</dbReference>
<dbReference type="Gene3D" id="3.40.366.10">
    <property type="entry name" value="Malonyl-Coenzyme A Acyl Carrier Protein, domain 2"/>
    <property type="match status" value="1"/>
</dbReference>
<dbReference type="PROSITE" id="PS50075">
    <property type="entry name" value="CARRIER"/>
    <property type="match status" value="1"/>
</dbReference>
<dbReference type="InterPro" id="IPR014031">
    <property type="entry name" value="Ketoacyl_synth_C"/>
</dbReference>
<dbReference type="Gene3D" id="3.30.70.3290">
    <property type="match status" value="1"/>
</dbReference>
<dbReference type="InterPro" id="IPR001227">
    <property type="entry name" value="Ac_transferase_dom_sf"/>
</dbReference>
<dbReference type="RefSeq" id="WP_012596271.1">
    <property type="nucleotide sequence ID" value="NC_011726.1"/>
</dbReference>
<dbReference type="PROSITE" id="PS00606">
    <property type="entry name" value="KS3_1"/>
    <property type="match status" value="1"/>
</dbReference>
<feature type="domain" description="Carrier" evidence="5">
    <location>
        <begin position="895"/>
        <end position="970"/>
    </location>
</feature>
<dbReference type="PROSITE" id="PS00012">
    <property type="entry name" value="PHOSPHOPANTETHEINE"/>
    <property type="match status" value="1"/>
</dbReference>
<dbReference type="Gene3D" id="3.30.70.250">
    <property type="entry name" value="Malonyl-CoA ACP transacylase, ACP-binding"/>
    <property type="match status" value="1"/>
</dbReference>
<dbReference type="SUPFAM" id="SSF52151">
    <property type="entry name" value="FabD/lysophospholipase-like"/>
    <property type="match status" value="1"/>
</dbReference>
<dbReference type="eggNOG" id="COG3321">
    <property type="taxonomic scope" value="Bacteria"/>
</dbReference>
<dbReference type="STRING" id="41431.PCC8801_3025"/>
<evidence type="ECO:0000256" key="2">
    <source>
        <dbReference type="ARBA" id="ARBA00022450"/>
    </source>
</evidence>
<reference evidence="8" key="1">
    <citation type="journal article" date="2011" name="MBio">
        <title>Novel metabolic attributes of the genus Cyanothece, comprising a group of unicellular nitrogen-fixing Cyanobacteria.</title>
        <authorList>
            <person name="Bandyopadhyay A."/>
            <person name="Elvitigala T."/>
            <person name="Welsh E."/>
            <person name="Stockel J."/>
            <person name="Liberton M."/>
            <person name="Min H."/>
            <person name="Sherman L.A."/>
            <person name="Pakrasi H.B."/>
        </authorList>
    </citation>
    <scope>NUCLEOTIDE SEQUENCE [LARGE SCALE GENOMIC DNA]</scope>
    <source>
        <strain evidence="8">PCC 8801</strain>
    </source>
</reference>
<dbReference type="SUPFAM" id="SSF55048">
    <property type="entry name" value="Probable ACP-binding domain of malonyl-CoA ACP transacylase"/>
    <property type="match status" value="1"/>
</dbReference>
<dbReference type="CDD" id="cd00833">
    <property type="entry name" value="PKS"/>
    <property type="match status" value="1"/>
</dbReference>
<evidence type="ECO:0000256" key="1">
    <source>
        <dbReference type="ARBA" id="ARBA00001957"/>
    </source>
</evidence>
<dbReference type="InterPro" id="IPR009081">
    <property type="entry name" value="PP-bd_ACP"/>
</dbReference>
<evidence type="ECO:0000313" key="8">
    <source>
        <dbReference type="Proteomes" id="UP000008204"/>
    </source>
</evidence>
<dbReference type="InterPro" id="IPR018201">
    <property type="entry name" value="Ketoacyl_synth_AS"/>
</dbReference>
<dbReference type="PROSITE" id="PS52004">
    <property type="entry name" value="KS3_2"/>
    <property type="match status" value="1"/>
</dbReference>
<dbReference type="Pfam" id="PF02801">
    <property type="entry name" value="Ketoacyl-synt_C"/>
    <property type="match status" value="1"/>
</dbReference>
<dbReference type="GO" id="GO:0004315">
    <property type="term" value="F:3-oxoacyl-[acyl-carrier-protein] synthase activity"/>
    <property type="evidence" value="ECO:0007669"/>
    <property type="project" value="InterPro"/>
</dbReference>
<protein>
    <submittedName>
        <fullName evidence="7">Beta-ketoacyl synthase</fullName>
    </submittedName>
</protein>
<dbReference type="Pfam" id="PF22621">
    <property type="entry name" value="CurL-like_PKS_C"/>
    <property type="match status" value="1"/>
</dbReference>
<dbReference type="InterPro" id="IPR014030">
    <property type="entry name" value="Ketoacyl_synth_N"/>
</dbReference>
<dbReference type="Gene3D" id="1.10.1200.10">
    <property type="entry name" value="ACP-like"/>
    <property type="match status" value="1"/>
</dbReference>
<keyword evidence="8" id="KW-1185">Reference proteome</keyword>
<dbReference type="GO" id="GO:0004312">
    <property type="term" value="F:fatty acid synthase activity"/>
    <property type="evidence" value="ECO:0007669"/>
    <property type="project" value="TreeGrafter"/>
</dbReference>
<feature type="domain" description="Ketosynthase family 3 (KS3)" evidence="6">
    <location>
        <begin position="7"/>
        <end position="420"/>
    </location>
</feature>
<dbReference type="InterPro" id="IPR014043">
    <property type="entry name" value="Acyl_transferase_dom"/>
</dbReference>
<organism evidence="7 8">
    <name type="scientific">Rippkaea orientalis (strain PCC 8801 / RF-1)</name>
    <name type="common">Cyanothece sp. (strain PCC 8801)</name>
    <dbReference type="NCBI Taxonomy" id="41431"/>
    <lineage>
        <taxon>Bacteria</taxon>
        <taxon>Bacillati</taxon>
        <taxon>Cyanobacteriota</taxon>
        <taxon>Cyanophyceae</taxon>
        <taxon>Oscillatoriophycideae</taxon>
        <taxon>Chroococcales</taxon>
        <taxon>Aphanothecaceae</taxon>
        <taxon>Rippkaea</taxon>
        <taxon>Rippkaea orientalis</taxon>
    </lineage>
</organism>
<dbReference type="InterPro" id="IPR036736">
    <property type="entry name" value="ACP-like_sf"/>
</dbReference>
<dbReference type="Pfam" id="PF00109">
    <property type="entry name" value="ketoacyl-synt"/>
    <property type="match status" value="1"/>
</dbReference>
<evidence type="ECO:0000256" key="3">
    <source>
        <dbReference type="ARBA" id="ARBA00022553"/>
    </source>
</evidence>
<keyword evidence="3" id="KW-0597">Phosphoprotein</keyword>
<evidence type="ECO:0000259" key="6">
    <source>
        <dbReference type="PROSITE" id="PS52004"/>
    </source>
</evidence>
<dbReference type="AlphaFoldDB" id="B7JWG4"/>
<dbReference type="SUPFAM" id="SSF53901">
    <property type="entry name" value="Thiolase-like"/>
    <property type="match status" value="1"/>
</dbReference>
<dbReference type="SMART" id="SM00825">
    <property type="entry name" value="PKS_KS"/>
    <property type="match status" value="1"/>
</dbReference>
<keyword evidence="4" id="KW-0808">Transferase</keyword>
<dbReference type="InterPro" id="IPR016039">
    <property type="entry name" value="Thiolase-like"/>
</dbReference>
<keyword evidence="2" id="KW-0596">Phosphopantetheine</keyword>
<dbReference type="Pfam" id="PF00698">
    <property type="entry name" value="Acyl_transf_1"/>
    <property type="match status" value="1"/>
</dbReference>
<dbReference type="SMART" id="SM00827">
    <property type="entry name" value="PKS_AT"/>
    <property type="match status" value="1"/>
</dbReference>
<sequence>MNLERNGLEIAVIGMSGRFPGSDNLEDFWQKLLEGKELTTVFSQTNDQKTKAGAILKNVEQFDALFFGFNPREAEILDPQHRLFLECAWETLEIAGYDSYREKRPIGVFAGVGLSTYWINNIYANTKTLTIKDGLQTIMGLDKDYVPTLASYKLNLTGPSLSVGTACSSSLVAVHLACQSLLSGECDMALAAGVSVKIPQNENNLCPDEIASDDGKCRAFDAKAQGTTGGNGIGVVLLKRLEEAIADRDCIHAVIKGSAMNNDGAMKVGYTAPSETGQIKVIKAAQMIAEVDPETITYIEAHGIGTSLGDPIEVSAMTTAFRSSTQKTGFCAIGSVKTNLGHLDAAAGITGFIKTVLAVKEGLLPPSLHFETPNPQIDFENSPFFVNHQLTPWKPQNMPRRAGVNAFGIGGTNVHLILEEAPSLTPNSPSRSHQLLLLSAKTPTALDTVTRNLGNYLKQDRGLNLADVAYTLQVGRKQFNYRRMLVVKDTDDAISLLNNNNSNRIISQESIDSDRSIIFMFPGLASELINKAKELYEQESFFRKTCDHCFTLLKPLLGLDLGKILYPDPQDQDTAKNQLKQPTLSQAAVFIIEYTLAQLWMSWGIVPEAMIGHGIGEYVAACLANVFSLEDALKLVVKQGQLIEELTPGSMLSVNLSSEKIQTFLDNTVSIAAINTAGYCVVSGTKEAIEKLANTLTQQKITYHYLSHSQGFNSPIMDSITDSFTTFVKTLSLNPPKIPFISTLTGNWITAVEATAPIYWGRQLRQPVQFYDGITHLLNSQNYLFLEVGIGSQLTTFVKEINPDIGVLSLLDYSPKQESEIASMLQKLGQLWLAGIEINWNNFYQEENRDRVPLPTYPFERQKYWIEPPQLNELIIDHHKNTAYPRPNLSNSYVAPRNTTESIIAEIWQEILGFEKVGIYDNFLELGGHSLLATQVTSRLQDSLQIDLSIQDLFECQTISDIASLVEKFASHKSNNQVSKIKSISRDAYRLSNQK</sequence>
<dbReference type="Pfam" id="PF00550">
    <property type="entry name" value="PP-binding"/>
    <property type="match status" value="1"/>
</dbReference>
<name>B7JWG4_RIPO1</name>
<dbReference type="InterPro" id="IPR006162">
    <property type="entry name" value="Ppantetheine_attach_site"/>
</dbReference>
<dbReference type="PANTHER" id="PTHR43775:SF51">
    <property type="entry name" value="INACTIVE PHENOLPHTHIOCEROL SYNTHESIS POLYKETIDE SYNTHASE TYPE I PKS1-RELATED"/>
    <property type="match status" value="1"/>
</dbReference>
<dbReference type="FunFam" id="1.10.1200.10:FF:000005">
    <property type="entry name" value="Nonribosomal peptide synthetase 1"/>
    <property type="match status" value="1"/>
</dbReference>
<dbReference type="KEGG" id="cyp:PCC8801_3025"/>
<dbReference type="InterPro" id="IPR016035">
    <property type="entry name" value="Acyl_Trfase/lysoPLipase"/>
</dbReference>
<dbReference type="Proteomes" id="UP000008204">
    <property type="component" value="Chromosome"/>
</dbReference>
<evidence type="ECO:0000256" key="4">
    <source>
        <dbReference type="ARBA" id="ARBA00022679"/>
    </source>
</evidence>
<dbReference type="SUPFAM" id="SSF47336">
    <property type="entry name" value="ACP-like"/>
    <property type="match status" value="1"/>
</dbReference>
<accession>B7JWG4</accession>
<comment type="cofactor">
    <cofactor evidence="1">
        <name>pantetheine 4'-phosphate</name>
        <dbReference type="ChEBI" id="CHEBI:47942"/>
    </cofactor>
</comment>